<dbReference type="EMBL" id="DAKRPA010000065">
    <property type="protein sequence ID" value="DBA00353.1"/>
    <property type="molecule type" value="Genomic_DNA"/>
</dbReference>
<keyword evidence="2" id="KW-0413">Isomerase</keyword>
<organism evidence="3 4">
    <name type="scientific">Lagenidium giganteum</name>
    <dbReference type="NCBI Taxonomy" id="4803"/>
    <lineage>
        <taxon>Eukaryota</taxon>
        <taxon>Sar</taxon>
        <taxon>Stramenopiles</taxon>
        <taxon>Oomycota</taxon>
        <taxon>Peronosporomycetes</taxon>
        <taxon>Pythiales</taxon>
        <taxon>Pythiaceae</taxon>
    </lineage>
</organism>
<dbReference type="SMART" id="SM00855">
    <property type="entry name" value="PGAM"/>
    <property type="match status" value="1"/>
</dbReference>
<dbReference type="InterPro" id="IPR013078">
    <property type="entry name" value="His_Pase_superF_clade-1"/>
</dbReference>
<gene>
    <name evidence="3" type="ORF">N0F65_000538</name>
</gene>
<dbReference type="CDD" id="cd07067">
    <property type="entry name" value="HP_PGM_like"/>
    <property type="match status" value="1"/>
</dbReference>
<proteinExistence type="predicted"/>
<dbReference type="Gene3D" id="3.40.50.1240">
    <property type="entry name" value="Phosphoglycerate mutase-like"/>
    <property type="match status" value="1"/>
</dbReference>
<dbReference type="GO" id="GO:0016791">
    <property type="term" value="F:phosphatase activity"/>
    <property type="evidence" value="ECO:0007669"/>
    <property type="project" value="TreeGrafter"/>
</dbReference>
<evidence type="ECO:0008006" key="5">
    <source>
        <dbReference type="Google" id="ProtNLM"/>
    </source>
</evidence>
<evidence type="ECO:0000256" key="1">
    <source>
        <dbReference type="ARBA" id="ARBA00023152"/>
    </source>
</evidence>
<dbReference type="AlphaFoldDB" id="A0AAV2Z089"/>
<dbReference type="GO" id="GO:0005737">
    <property type="term" value="C:cytoplasm"/>
    <property type="evidence" value="ECO:0007669"/>
    <property type="project" value="TreeGrafter"/>
</dbReference>
<dbReference type="PROSITE" id="PS00175">
    <property type="entry name" value="PG_MUTASE"/>
    <property type="match status" value="1"/>
</dbReference>
<protein>
    <recommendedName>
        <fullName evidence="5">Phosphoglycerate mutase</fullName>
    </recommendedName>
</protein>
<accession>A0AAV2Z089</accession>
<dbReference type="SUPFAM" id="SSF53254">
    <property type="entry name" value="Phosphoglycerate mutase-like"/>
    <property type="match status" value="1"/>
</dbReference>
<dbReference type="InterPro" id="IPR050275">
    <property type="entry name" value="PGM_Phosphatase"/>
</dbReference>
<dbReference type="Pfam" id="PF00300">
    <property type="entry name" value="His_Phos_1"/>
    <property type="match status" value="1"/>
</dbReference>
<name>A0AAV2Z089_9STRA</name>
<reference evidence="3" key="1">
    <citation type="submission" date="2022-11" db="EMBL/GenBank/DDBJ databases">
        <authorList>
            <person name="Morgan W.R."/>
            <person name="Tartar A."/>
        </authorList>
    </citation>
    <scope>NUCLEOTIDE SEQUENCE</scope>
    <source>
        <strain evidence="3">ARSEF 373</strain>
    </source>
</reference>
<dbReference type="PANTHER" id="PTHR48100:SF1">
    <property type="entry name" value="HISTIDINE PHOSPHATASE FAMILY PROTEIN-RELATED"/>
    <property type="match status" value="1"/>
</dbReference>
<dbReference type="Proteomes" id="UP001146120">
    <property type="component" value="Unassembled WGS sequence"/>
</dbReference>
<reference evidence="3" key="2">
    <citation type="journal article" date="2023" name="Microbiol Resour">
        <title>Decontamination and Annotation of the Draft Genome Sequence of the Oomycete Lagenidium giganteum ARSEF 373.</title>
        <authorList>
            <person name="Morgan W.R."/>
            <person name="Tartar A."/>
        </authorList>
    </citation>
    <scope>NUCLEOTIDE SEQUENCE</scope>
    <source>
        <strain evidence="3">ARSEF 373</strain>
    </source>
</reference>
<dbReference type="InterPro" id="IPR029033">
    <property type="entry name" value="His_PPase_superfam"/>
</dbReference>
<evidence type="ECO:0000313" key="3">
    <source>
        <dbReference type="EMBL" id="DBA00353.1"/>
    </source>
</evidence>
<comment type="caution">
    <text evidence="3">The sequence shown here is derived from an EMBL/GenBank/DDBJ whole genome shotgun (WGS) entry which is preliminary data.</text>
</comment>
<evidence type="ECO:0000256" key="2">
    <source>
        <dbReference type="ARBA" id="ARBA00023235"/>
    </source>
</evidence>
<keyword evidence="4" id="KW-1185">Reference proteome</keyword>
<dbReference type="PANTHER" id="PTHR48100">
    <property type="entry name" value="BROAD-SPECIFICITY PHOSPHATASE YOR283W-RELATED"/>
    <property type="match status" value="1"/>
</dbReference>
<keyword evidence="1" id="KW-0324">Glycolysis</keyword>
<evidence type="ECO:0000313" key="4">
    <source>
        <dbReference type="Proteomes" id="UP001146120"/>
    </source>
</evidence>
<dbReference type="InterPro" id="IPR001345">
    <property type="entry name" value="PG/BPGM_mutase_AS"/>
</dbReference>
<sequence length="263" mass="29787">MTLSKTLEYVPGFFAQGEPANPQDVGGYAPHMGLLPGKTWEHVDAYIEGQQKTRGVRVKLILLLRHGEGLHNADKEKYGVQTWEAGQELQEKYIDAPVTAKGIEQSQAAGRMLQEEISRGLKIDRVVISPLDRTLHTYAEAFANSRDIPNTVVELARETLGVVPCDRRKPLAGKRIDFPFADFSEVQDEEDTWWQSDHRETEGEIEDRAQKLLDYLMHSRSESRICVVAHSGISRACFRVVGHRYYRPWNGEFVPLLVQEATA</sequence>